<proteinExistence type="predicted"/>
<dbReference type="AlphaFoldDB" id="A0A1H4C960"/>
<keyword evidence="1" id="KW-0732">Signal</keyword>
<keyword evidence="3" id="KW-1185">Reference proteome</keyword>
<dbReference type="Proteomes" id="UP000198820">
    <property type="component" value="Unassembled WGS sequence"/>
</dbReference>
<name>A0A1H4C960_9FLAO</name>
<reference evidence="2 3" key="1">
    <citation type="submission" date="2016-10" db="EMBL/GenBank/DDBJ databases">
        <authorList>
            <person name="de Groot N.N."/>
        </authorList>
    </citation>
    <scope>NUCLEOTIDE SEQUENCE [LARGE SCALE GENOMIC DNA]</scope>
    <source>
        <strain evidence="2 3">DSM 23581</strain>
    </source>
</reference>
<feature type="chain" id="PRO_5011530311" description="MetA-pathway of phenol degradation" evidence="1">
    <location>
        <begin position="19"/>
        <end position="336"/>
    </location>
</feature>
<gene>
    <name evidence="2" type="ORF">SAMN05421540_107101</name>
</gene>
<dbReference type="RefSeq" id="WP_093244463.1">
    <property type="nucleotide sequence ID" value="NZ_FNQF01000007.1"/>
</dbReference>
<evidence type="ECO:0000313" key="3">
    <source>
        <dbReference type="Proteomes" id="UP000198820"/>
    </source>
</evidence>
<dbReference type="Pfam" id="PF20230">
    <property type="entry name" value="DUF6588"/>
    <property type="match status" value="1"/>
</dbReference>
<dbReference type="InterPro" id="IPR046495">
    <property type="entry name" value="DUF6588"/>
</dbReference>
<organism evidence="2 3">
    <name type="scientific">Psychroflexus halocasei</name>
    <dbReference type="NCBI Taxonomy" id="908615"/>
    <lineage>
        <taxon>Bacteria</taxon>
        <taxon>Pseudomonadati</taxon>
        <taxon>Bacteroidota</taxon>
        <taxon>Flavobacteriia</taxon>
        <taxon>Flavobacteriales</taxon>
        <taxon>Flavobacteriaceae</taxon>
        <taxon>Psychroflexus</taxon>
    </lineage>
</organism>
<feature type="signal peptide" evidence="1">
    <location>
        <begin position="1"/>
        <end position="18"/>
    </location>
</feature>
<evidence type="ECO:0000256" key="1">
    <source>
        <dbReference type="SAM" id="SignalP"/>
    </source>
</evidence>
<sequence>MRVYVLLFLIFFSVKAKAQDELVEFMSAGIEDAQTFAQGYFSPATDAVINNMSNNWYTSGEVKSLFQFEITIAGNMSFTSDESRSFTMNTSDYNNISFASGAQSLQVASALGANETDISVLVDGTNGLVNFELPQGLSSENIDFMPGAYAQFSMGLPYHFEAKVRFLPEIKTSDVEASLYGFGIQHEFTEWVPFMKHLPVGISGFIGYTKLKGSYDLTKISPIFIDYDDQLIDADINSWHYAAIVSTKLPIINFYGSLGYVSGKATTAMKGTYEFNEGIQDIQDLGKFKDPFSVKSNVNSFKALVGARLKLGFVRLNAAYSVQDFNTLSVGLSFGN</sequence>
<evidence type="ECO:0008006" key="4">
    <source>
        <dbReference type="Google" id="ProtNLM"/>
    </source>
</evidence>
<protein>
    <recommendedName>
        <fullName evidence="4">MetA-pathway of phenol degradation</fullName>
    </recommendedName>
</protein>
<dbReference type="STRING" id="908615.SAMN05421540_107101"/>
<evidence type="ECO:0000313" key="2">
    <source>
        <dbReference type="EMBL" id="SEA56907.1"/>
    </source>
</evidence>
<accession>A0A1H4C960</accession>
<dbReference type="EMBL" id="FNQF01000007">
    <property type="protein sequence ID" value="SEA56907.1"/>
    <property type="molecule type" value="Genomic_DNA"/>
</dbReference>